<evidence type="ECO:0000313" key="2">
    <source>
        <dbReference type="Proteomes" id="UP000297564"/>
    </source>
</evidence>
<dbReference type="AlphaFoldDB" id="A0A4Z0BJU4"/>
<dbReference type="EMBL" id="SMLL01000005">
    <property type="protein sequence ID" value="TFY98683.1"/>
    <property type="molecule type" value="Genomic_DNA"/>
</dbReference>
<protein>
    <submittedName>
        <fullName evidence="1">DUF3095 family protein</fullName>
    </submittedName>
</protein>
<dbReference type="OrthoDB" id="5342145at2"/>
<accession>A0A4Z0BJU4</accession>
<dbReference type="Proteomes" id="UP000297564">
    <property type="component" value="Unassembled WGS sequence"/>
</dbReference>
<organism evidence="1 2">
    <name type="scientific">Ramlibacter rhizophilus</name>
    <dbReference type="NCBI Taxonomy" id="1781167"/>
    <lineage>
        <taxon>Bacteria</taxon>
        <taxon>Pseudomonadati</taxon>
        <taxon>Pseudomonadota</taxon>
        <taxon>Betaproteobacteria</taxon>
        <taxon>Burkholderiales</taxon>
        <taxon>Comamonadaceae</taxon>
        <taxon>Ramlibacter</taxon>
    </lineage>
</organism>
<comment type="caution">
    <text evidence="1">The sequence shown here is derived from an EMBL/GenBank/DDBJ whole genome shotgun (WGS) entry which is preliminary data.</text>
</comment>
<gene>
    <name evidence="1" type="ORF">EZ242_14270</name>
</gene>
<dbReference type="Pfam" id="PF11294">
    <property type="entry name" value="DUF3095"/>
    <property type="match status" value="1"/>
</dbReference>
<keyword evidence="2" id="KW-1185">Reference proteome</keyword>
<name>A0A4Z0BJU4_9BURK</name>
<proteinExistence type="predicted"/>
<evidence type="ECO:0000313" key="1">
    <source>
        <dbReference type="EMBL" id="TFY98683.1"/>
    </source>
</evidence>
<reference evidence="1 2" key="1">
    <citation type="submission" date="2019-03" db="EMBL/GenBank/DDBJ databases">
        <title>Ramlibacter rhizophilus CCTCC AB2015357, whole genome shotgun sequence.</title>
        <authorList>
            <person name="Zhang X."/>
            <person name="Feng G."/>
            <person name="Zhu H."/>
        </authorList>
    </citation>
    <scope>NUCLEOTIDE SEQUENCE [LARGE SCALE GENOMIC DNA]</scope>
    <source>
        <strain evidence="1 2">CCTCC AB2015357</strain>
    </source>
</reference>
<sequence length="421" mass="45727">MRRCWGSCATDPRRRAAGWQQVACRRMTQASTSPSATAEAATPFAPYLEAPRLQALQDWCQPEAFAALPDDWLVFVADIEQSTRAIEAGRYKHVNAAGAACIVAASNACGRDDFPFCFGGDGATVVVPPVFDAALASAWSGLQAQVAQGLQLHLRVGRVPVAELRARGADLRVARRRLTAGFDMALFAGGALSLADHLVKSDPARYQLAAAAAPAASVEGLECRWNDVPSRHGRILTLLVQVRHQDPAVLAEVMAQVEQTLPVAAPVSLDNLPPIWPPRHLGVEMALRRPGRWRRRSLFAGLWLECVFFAQLMRRHKRDPKKAAGRYAAELVTNTDHLKLDDTLRAVLDVSDAQAARLESVLARLQAAGKIDYGLHYSDHALITCFVRSLDRHLHFVDGGSGGYHLAASRLKASLASSEDS</sequence>
<dbReference type="InterPro" id="IPR021445">
    <property type="entry name" value="DUF3095"/>
</dbReference>